<evidence type="ECO:0000256" key="6">
    <source>
        <dbReference type="ARBA" id="ARBA00022723"/>
    </source>
</evidence>
<feature type="compositionally biased region" description="Basic and acidic residues" evidence="17">
    <location>
        <begin position="396"/>
        <end position="414"/>
    </location>
</feature>
<keyword evidence="12 16" id="KW-0129">CBS domain</keyword>
<keyword evidence="10 18" id="KW-1133">Transmembrane helix</keyword>
<feature type="binding site" evidence="15">
    <location>
        <position position="60"/>
    </location>
    <ligand>
        <name>Zn(2+)</name>
        <dbReference type="ChEBI" id="CHEBI:29105"/>
        <note>catalytic</note>
    </ligand>
</feature>
<feature type="transmembrane region" description="Helical" evidence="18">
    <location>
        <begin position="43"/>
        <end position="62"/>
    </location>
</feature>
<comment type="subcellular location">
    <subcellularLocation>
        <location evidence="1">Cell membrane</location>
        <topology evidence="1">Multi-pass membrane protein</topology>
    </subcellularLocation>
</comment>
<evidence type="ECO:0000256" key="8">
    <source>
        <dbReference type="ARBA" id="ARBA00022801"/>
    </source>
</evidence>
<dbReference type="AlphaFoldDB" id="A0A517MDW1"/>
<evidence type="ECO:0000256" key="16">
    <source>
        <dbReference type="PROSITE-ProRule" id="PRU00703"/>
    </source>
</evidence>
<feature type="binding site" evidence="15">
    <location>
        <position position="175"/>
    </location>
    <ligand>
        <name>Zn(2+)</name>
        <dbReference type="ChEBI" id="CHEBI:29105"/>
        <note>catalytic</note>
    </ligand>
</feature>
<evidence type="ECO:0000256" key="11">
    <source>
        <dbReference type="ARBA" id="ARBA00023049"/>
    </source>
</evidence>
<dbReference type="EMBL" id="CP036262">
    <property type="protein sequence ID" value="QDS93071.1"/>
    <property type="molecule type" value="Genomic_DNA"/>
</dbReference>
<evidence type="ECO:0000256" key="15">
    <source>
        <dbReference type="PIRSR" id="PIRSR006404-2"/>
    </source>
</evidence>
<name>A0A517MDW1_9BACT</name>
<dbReference type="GO" id="GO:0046872">
    <property type="term" value="F:metal ion binding"/>
    <property type="evidence" value="ECO:0007669"/>
    <property type="project" value="UniProtKB-KW"/>
</dbReference>
<evidence type="ECO:0000256" key="12">
    <source>
        <dbReference type="ARBA" id="ARBA00023122"/>
    </source>
</evidence>
<keyword evidence="5 18" id="KW-0812">Transmembrane</keyword>
<evidence type="ECO:0000256" key="18">
    <source>
        <dbReference type="SAM" id="Phobius"/>
    </source>
</evidence>
<keyword evidence="4 20" id="KW-0645">Protease</keyword>
<keyword evidence="7" id="KW-0677">Repeat</keyword>
<evidence type="ECO:0000313" key="20">
    <source>
        <dbReference type="EMBL" id="QDS93071.1"/>
    </source>
</evidence>
<evidence type="ECO:0000259" key="19">
    <source>
        <dbReference type="PROSITE" id="PS51371"/>
    </source>
</evidence>
<dbReference type="PANTHER" id="PTHR39188">
    <property type="entry name" value="MEMBRANE-ASSOCIATED ZINC METALLOPROTEASE M50B"/>
    <property type="match status" value="1"/>
</dbReference>
<evidence type="ECO:0000256" key="9">
    <source>
        <dbReference type="ARBA" id="ARBA00022833"/>
    </source>
</evidence>
<dbReference type="CDD" id="cd06164">
    <property type="entry name" value="S2P-M50_SpoIVFB_CBS"/>
    <property type="match status" value="1"/>
</dbReference>
<protein>
    <submittedName>
        <fullName evidence="20">Zinc metalloprotease Rip3</fullName>
    </submittedName>
</protein>
<evidence type="ECO:0000256" key="2">
    <source>
        <dbReference type="ARBA" id="ARBA00007931"/>
    </source>
</evidence>
<dbReference type="SUPFAM" id="SSF54631">
    <property type="entry name" value="CBS-domain pair"/>
    <property type="match status" value="1"/>
</dbReference>
<evidence type="ECO:0000256" key="4">
    <source>
        <dbReference type="ARBA" id="ARBA00022670"/>
    </source>
</evidence>
<evidence type="ECO:0000256" key="1">
    <source>
        <dbReference type="ARBA" id="ARBA00004651"/>
    </source>
</evidence>
<dbReference type="InterPro" id="IPR008915">
    <property type="entry name" value="Peptidase_M50"/>
</dbReference>
<dbReference type="Pfam" id="PF00571">
    <property type="entry name" value="CBS"/>
    <property type="match status" value="1"/>
</dbReference>
<dbReference type="PROSITE" id="PS51371">
    <property type="entry name" value="CBS"/>
    <property type="match status" value="1"/>
</dbReference>
<keyword evidence="21" id="KW-1185">Reference proteome</keyword>
<accession>A0A517MDW1</accession>
<feature type="domain" description="CBS" evidence="19">
    <location>
        <begin position="318"/>
        <end position="376"/>
    </location>
</feature>
<dbReference type="GO" id="GO:0006508">
    <property type="term" value="P:proteolysis"/>
    <property type="evidence" value="ECO:0007669"/>
    <property type="project" value="UniProtKB-KW"/>
</dbReference>
<dbReference type="Pfam" id="PF02163">
    <property type="entry name" value="Peptidase_M50"/>
    <property type="match status" value="1"/>
</dbReference>
<evidence type="ECO:0000256" key="17">
    <source>
        <dbReference type="SAM" id="MobiDB-lite"/>
    </source>
</evidence>
<feature type="transmembrane region" description="Helical" evidence="18">
    <location>
        <begin position="12"/>
        <end position="31"/>
    </location>
</feature>
<reference evidence="20 21" key="1">
    <citation type="submission" date="2019-02" db="EMBL/GenBank/DDBJ databases">
        <title>Deep-cultivation of Planctomycetes and their phenomic and genomic characterization uncovers novel biology.</title>
        <authorList>
            <person name="Wiegand S."/>
            <person name="Jogler M."/>
            <person name="Boedeker C."/>
            <person name="Pinto D."/>
            <person name="Vollmers J."/>
            <person name="Rivas-Marin E."/>
            <person name="Kohn T."/>
            <person name="Peeters S.H."/>
            <person name="Heuer A."/>
            <person name="Rast P."/>
            <person name="Oberbeckmann S."/>
            <person name="Bunk B."/>
            <person name="Jeske O."/>
            <person name="Meyerdierks A."/>
            <person name="Storesund J.E."/>
            <person name="Kallscheuer N."/>
            <person name="Luecker S."/>
            <person name="Lage O.M."/>
            <person name="Pohl T."/>
            <person name="Merkel B.J."/>
            <person name="Hornburger P."/>
            <person name="Mueller R.-W."/>
            <person name="Bruemmer F."/>
            <person name="Labrenz M."/>
            <person name="Spormann A.M."/>
            <person name="Op den Camp H."/>
            <person name="Overmann J."/>
            <person name="Amann R."/>
            <person name="Jetten M.S.M."/>
            <person name="Mascher T."/>
            <person name="Medema M.H."/>
            <person name="Devos D.P."/>
            <person name="Kaster A.-K."/>
            <person name="Ovreas L."/>
            <person name="Rohde M."/>
            <person name="Galperin M.Y."/>
            <person name="Jogler C."/>
        </authorList>
    </citation>
    <scope>NUCLEOTIDE SEQUENCE [LARGE SCALE GENOMIC DNA]</scope>
    <source>
        <strain evidence="20 21">FF011L</strain>
    </source>
</reference>
<keyword evidence="13 18" id="KW-0472">Membrane</keyword>
<keyword evidence="8" id="KW-0378">Hydrolase</keyword>
<dbReference type="GO" id="GO:0005886">
    <property type="term" value="C:plasma membrane"/>
    <property type="evidence" value="ECO:0007669"/>
    <property type="project" value="UniProtKB-SubCell"/>
</dbReference>
<keyword evidence="6 15" id="KW-0479">Metal-binding</keyword>
<dbReference type="InterPro" id="IPR016483">
    <property type="entry name" value="UCP006404_Pept_M50_CBS"/>
</dbReference>
<feature type="region of interest" description="Disordered" evidence="17">
    <location>
        <begin position="396"/>
        <end position="443"/>
    </location>
</feature>
<feature type="transmembrane region" description="Helical" evidence="18">
    <location>
        <begin position="100"/>
        <end position="127"/>
    </location>
</feature>
<feature type="transmembrane region" description="Helical" evidence="18">
    <location>
        <begin position="147"/>
        <end position="172"/>
    </location>
</feature>
<dbReference type="OrthoDB" id="9800627at2"/>
<evidence type="ECO:0000256" key="7">
    <source>
        <dbReference type="ARBA" id="ARBA00022737"/>
    </source>
</evidence>
<sequence length="443" mass="48074">MLNRRLPLGRYFGIPLYVHWTFSLLLLAVGLERMRNDGRWQDALLSICIVLTVYLCVTLHEYGHAMMAKAFGVGTRDITLLPIGGVARLERMPRQPSQELLIAVAGPAVNVVIASLLIVGMVLWGLATTGPMGAINNALDAIDTDQITFAGFVLIILLANVALIVFNMIPAFPMDGGRVLRSLLAMLMDYPRATWWASRIGLGCAFLMGGIAILNSYYVMLFIAFFVAWAGMSEARQVSIGEAVRGLKVSQVMIRIPHQLCLQIDQSLEQAAHHWQHFPGETMPVCSPEGECLGMLSLKDLISGLNAGHGAQPVVTIAQRNIPRISPDEGIDSLLGRLPSRGIRQMPVVTAEGRLIGIVDLDNVMQRAALAGTIPFGPMAVPESYLLSPLESLRRGAADHPPEKVLENDARMEGPQDTINSGGTEHATDTTNPTSFTKPDTTP</sequence>
<evidence type="ECO:0000256" key="5">
    <source>
        <dbReference type="ARBA" id="ARBA00022692"/>
    </source>
</evidence>
<dbReference type="RefSeq" id="WP_145351220.1">
    <property type="nucleotide sequence ID" value="NZ_CP036262.1"/>
</dbReference>
<proteinExistence type="inferred from homology"/>
<dbReference type="Gene3D" id="3.10.580.10">
    <property type="entry name" value="CBS-domain"/>
    <property type="match status" value="1"/>
</dbReference>
<dbReference type="CDD" id="cd02205">
    <property type="entry name" value="CBS_pair_SF"/>
    <property type="match status" value="1"/>
</dbReference>
<evidence type="ECO:0000256" key="13">
    <source>
        <dbReference type="ARBA" id="ARBA00023136"/>
    </source>
</evidence>
<keyword evidence="11 20" id="KW-0482">Metalloprotease</keyword>
<keyword evidence="9 15" id="KW-0862">Zinc</keyword>
<keyword evidence="3" id="KW-1003">Cell membrane</keyword>
<dbReference type="KEGG" id="rml:FF011L_18260"/>
<feature type="binding site" evidence="15">
    <location>
        <position position="64"/>
    </location>
    <ligand>
        <name>Zn(2+)</name>
        <dbReference type="ChEBI" id="CHEBI:29105"/>
        <note>catalytic</note>
    </ligand>
</feature>
<comment type="similarity">
    <text evidence="2">Belongs to the peptidase M50B family.</text>
</comment>
<gene>
    <name evidence="20" type="primary">rip3</name>
    <name evidence="20" type="ORF">FF011L_18260</name>
</gene>
<evidence type="ECO:0000256" key="3">
    <source>
        <dbReference type="ARBA" id="ARBA00022475"/>
    </source>
</evidence>
<feature type="compositionally biased region" description="Polar residues" evidence="17">
    <location>
        <begin position="417"/>
        <end position="443"/>
    </location>
</feature>
<dbReference type="InterPro" id="IPR046342">
    <property type="entry name" value="CBS_dom_sf"/>
</dbReference>
<dbReference type="InterPro" id="IPR000644">
    <property type="entry name" value="CBS_dom"/>
</dbReference>
<evidence type="ECO:0000256" key="10">
    <source>
        <dbReference type="ARBA" id="ARBA00022989"/>
    </source>
</evidence>
<comment type="cofactor">
    <cofactor evidence="15">
        <name>Zn(2+)</name>
        <dbReference type="ChEBI" id="CHEBI:29105"/>
    </cofactor>
    <text evidence="15">Binds 1 zinc ion per subunit.</text>
</comment>
<feature type="active site" evidence="14">
    <location>
        <position position="61"/>
    </location>
</feature>
<evidence type="ECO:0000256" key="14">
    <source>
        <dbReference type="PIRSR" id="PIRSR006404-1"/>
    </source>
</evidence>
<dbReference type="GO" id="GO:0008237">
    <property type="term" value="F:metallopeptidase activity"/>
    <property type="evidence" value="ECO:0007669"/>
    <property type="project" value="UniProtKB-KW"/>
</dbReference>
<evidence type="ECO:0000313" key="21">
    <source>
        <dbReference type="Proteomes" id="UP000320672"/>
    </source>
</evidence>
<dbReference type="Proteomes" id="UP000320672">
    <property type="component" value="Chromosome"/>
</dbReference>
<organism evidence="20 21">
    <name type="scientific">Roseimaritima multifibrata</name>
    <dbReference type="NCBI Taxonomy" id="1930274"/>
    <lineage>
        <taxon>Bacteria</taxon>
        <taxon>Pseudomonadati</taxon>
        <taxon>Planctomycetota</taxon>
        <taxon>Planctomycetia</taxon>
        <taxon>Pirellulales</taxon>
        <taxon>Pirellulaceae</taxon>
        <taxon>Roseimaritima</taxon>
    </lineage>
</organism>
<dbReference type="PANTHER" id="PTHR39188:SF3">
    <property type="entry name" value="STAGE IV SPORULATION PROTEIN FB"/>
    <property type="match status" value="1"/>
</dbReference>
<dbReference type="PIRSF" id="PIRSF006404">
    <property type="entry name" value="UCP006404_Pept_M50_CBS"/>
    <property type="match status" value="1"/>
</dbReference>